<reference evidence="11" key="1">
    <citation type="submission" date="2025-08" db="UniProtKB">
        <authorList>
            <consortium name="RefSeq"/>
        </authorList>
    </citation>
    <scope>IDENTIFICATION</scope>
</reference>
<dbReference type="GO" id="GO:0005737">
    <property type="term" value="C:cytoplasm"/>
    <property type="evidence" value="ECO:0007669"/>
    <property type="project" value="TreeGrafter"/>
</dbReference>
<dbReference type="RefSeq" id="XP_026727533.1">
    <property type="nucleotide sequence ID" value="XM_026871732.1"/>
</dbReference>
<proteinExistence type="inferred from homology"/>
<dbReference type="InterPro" id="IPR013520">
    <property type="entry name" value="Ribonucl_H"/>
</dbReference>
<evidence type="ECO:0000256" key="7">
    <source>
        <dbReference type="ARBA" id="ARBA00025769"/>
    </source>
</evidence>
<dbReference type="Gene3D" id="3.30.420.10">
    <property type="entry name" value="Ribonuclease H-like superfamily/Ribonuclease H"/>
    <property type="match status" value="1"/>
</dbReference>
<gene>
    <name evidence="11" type="primary">LOC113493737</name>
</gene>
<dbReference type="KEGG" id="tnl:113493737"/>
<keyword evidence="3" id="KW-0479">Metal-binding</keyword>
<evidence type="ECO:0000256" key="8">
    <source>
        <dbReference type="SAM" id="MobiDB-lite"/>
    </source>
</evidence>
<dbReference type="InterPro" id="IPR012337">
    <property type="entry name" value="RNaseH-like_sf"/>
</dbReference>
<dbReference type="Proteomes" id="UP000322000">
    <property type="component" value="Chromosome 5"/>
</dbReference>
<dbReference type="GeneID" id="113493737"/>
<feature type="domain" description="Exonuclease" evidence="9">
    <location>
        <begin position="6"/>
        <end position="280"/>
    </location>
</feature>
<dbReference type="GO" id="GO:0008296">
    <property type="term" value="F:3'-5'-DNA exonuclease activity"/>
    <property type="evidence" value="ECO:0007669"/>
    <property type="project" value="TreeGrafter"/>
</dbReference>
<evidence type="ECO:0000313" key="10">
    <source>
        <dbReference type="Proteomes" id="UP000322000"/>
    </source>
</evidence>
<comment type="cofactor">
    <cofactor evidence="1">
        <name>Mg(2+)</name>
        <dbReference type="ChEBI" id="CHEBI:18420"/>
    </cofactor>
</comment>
<dbReference type="InterPro" id="IPR040393">
    <property type="entry name" value="TREX1/2"/>
</dbReference>
<dbReference type="AlphaFoldDB" id="A0A7E5VGT5"/>
<sequence>MVQIETYVFIDLETTGLPNLQNNETKITELSMVAVSRTALLSATRLALPRVINKFTKCLNPQRQIDQVSSKITGLTNDLLENETAFNLNVFNTINSYLELFQKPVCLIAQNGHTFDFPILKYHFELLNCALPKDILCADSLYAFYDLGKDEPAFLPISNRELASRKRPHDTVNDSSKEGTSGINHKRKFIENVQNLDNQSNAPHSVQEQNEQIPNRAANPPRRIVRSIFYENDPKPNMRFRLEDIYIRVLGVAAPEAHMAENDCTMAIQIANDYGQRFVDWVADNQMPFAEVKAMRKGAKLGF</sequence>
<protein>
    <submittedName>
        <fullName evidence="11">Uncharacterized protein LOC113493737</fullName>
    </submittedName>
</protein>
<keyword evidence="2" id="KW-0540">Nuclease</keyword>
<evidence type="ECO:0000259" key="9">
    <source>
        <dbReference type="SMART" id="SM00479"/>
    </source>
</evidence>
<comment type="similarity">
    <text evidence="7">Belongs to the exonuclease superfamily. TREX family.</text>
</comment>
<evidence type="ECO:0000256" key="2">
    <source>
        <dbReference type="ARBA" id="ARBA00022722"/>
    </source>
</evidence>
<keyword evidence="6" id="KW-0460">Magnesium</keyword>
<accession>A0A7E5VGT5</accession>
<dbReference type="Pfam" id="PF00929">
    <property type="entry name" value="RNase_T"/>
    <property type="match status" value="1"/>
</dbReference>
<dbReference type="InParanoid" id="A0A7E5VGT5"/>
<dbReference type="PANTHER" id="PTHR13058">
    <property type="entry name" value="THREE PRIME REPAIR EXONUCLEASE 1, 2"/>
    <property type="match status" value="1"/>
</dbReference>
<keyword evidence="4" id="KW-0378">Hydrolase</keyword>
<name>A0A7E5VGT5_TRINI</name>
<dbReference type="GO" id="GO:0006308">
    <property type="term" value="P:DNA catabolic process"/>
    <property type="evidence" value="ECO:0007669"/>
    <property type="project" value="TreeGrafter"/>
</dbReference>
<dbReference type="SUPFAM" id="SSF53098">
    <property type="entry name" value="Ribonuclease H-like"/>
    <property type="match status" value="1"/>
</dbReference>
<evidence type="ECO:0000256" key="3">
    <source>
        <dbReference type="ARBA" id="ARBA00022723"/>
    </source>
</evidence>
<dbReference type="SMART" id="SM00479">
    <property type="entry name" value="EXOIII"/>
    <property type="match status" value="1"/>
</dbReference>
<organism evidence="10 11">
    <name type="scientific">Trichoplusia ni</name>
    <name type="common">Cabbage looper</name>
    <dbReference type="NCBI Taxonomy" id="7111"/>
    <lineage>
        <taxon>Eukaryota</taxon>
        <taxon>Metazoa</taxon>
        <taxon>Ecdysozoa</taxon>
        <taxon>Arthropoda</taxon>
        <taxon>Hexapoda</taxon>
        <taxon>Insecta</taxon>
        <taxon>Pterygota</taxon>
        <taxon>Neoptera</taxon>
        <taxon>Endopterygota</taxon>
        <taxon>Lepidoptera</taxon>
        <taxon>Glossata</taxon>
        <taxon>Ditrysia</taxon>
        <taxon>Noctuoidea</taxon>
        <taxon>Noctuidae</taxon>
        <taxon>Plusiinae</taxon>
        <taxon>Trichoplusia</taxon>
    </lineage>
</organism>
<evidence type="ECO:0000256" key="6">
    <source>
        <dbReference type="ARBA" id="ARBA00022842"/>
    </source>
</evidence>
<dbReference type="GO" id="GO:0003676">
    <property type="term" value="F:nucleic acid binding"/>
    <property type="evidence" value="ECO:0007669"/>
    <property type="project" value="InterPro"/>
</dbReference>
<evidence type="ECO:0000256" key="4">
    <source>
        <dbReference type="ARBA" id="ARBA00022801"/>
    </source>
</evidence>
<dbReference type="PANTHER" id="PTHR13058:SF19">
    <property type="entry name" value="LD40940P"/>
    <property type="match status" value="1"/>
</dbReference>
<evidence type="ECO:0000313" key="11">
    <source>
        <dbReference type="RefSeq" id="XP_026727533.1"/>
    </source>
</evidence>
<dbReference type="GO" id="GO:0046872">
    <property type="term" value="F:metal ion binding"/>
    <property type="evidence" value="ECO:0007669"/>
    <property type="project" value="UniProtKB-KW"/>
</dbReference>
<dbReference type="FunCoup" id="A0A7E5VGT5">
    <property type="interactions" value="78"/>
</dbReference>
<evidence type="ECO:0000256" key="1">
    <source>
        <dbReference type="ARBA" id="ARBA00001946"/>
    </source>
</evidence>
<dbReference type="InterPro" id="IPR036397">
    <property type="entry name" value="RNaseH_sf"/>
</dbReference>
<keyword evidence="5" id="KW-0269">Exonuclease</keyword>
<evidence type="ECO:0000256" key="5">
    <source>
        <dbReference type="ARBA" id="ARBA00022839"/>
    </source>
</evidence>
<dbReference type="OrthoDB" id="10250935at2759"/>
<keyword evidence="10" id="KW-1185">Reference proteome</keyword>
<feature type="region of interest" description="Disordered" evidence="8">
    <location>
        <begin position="165"/>
        <end position="184"/>
    </location>
</feature>